<protein>
    <submittedName>
        <fullName evidence="1">Uncharacterized protein</fullName>
    </submittedName>
</protein>
<sequence length="42" mass="4741">MKHHPPESRPRRSCFTGVRGKVGTRNRVEVVTRAFRAHVVAG</sequence>
<dbReference type="RefSeq" id="WP_344038591.1">
    <property type="nucleotide sequence ID" value="NZ_BAAAKE010000012.1"/>
</dbReference>
<evidence type="ECO:0000313" key="2">
    <source>
        <dbReference type="Proteomes" id="UP001595833"/>
    </source>
</evidence>
<accession>A0ABV9XUU2</accession>
<comment type="caution">
    <text evidence="1">The sequence shown here is derived from an EMBL/GenBank/DDBJ whole genome shotgun (WGS) entry which is preliminary data.</text>
</comment>
<gene>
    <name evidence="1" type="ORF">ACFPFM_10195</name>
</gene>
<dbReference type="Proteomes" id="UP001595833">
    <property type="component" value="Unassembled WGS sequence"/>
</dbReference>
<reference evidence="2" key="1">
    <citation type="journal article" date="2019" name="Int. J. Syst. Evol. Microbiol.">
        <title>The Global Catalogue of Microorganisms (GCM) 10K type strain sequencing project: providing services to taxonomists for standard genome sequencing and annotation.</title>
        <authorList>
            <consortium name="The Broad Institute Genomics Platform"/>
            <consortium name="The Broad Institute Genome Sequencing Center for Infectious Disease"/>
            <person name="Wu L."/>
            <person name="Ma J."/>
        </authorList>
    </citation>
    <scope>NUCLEOTIDE SEQUENCE [LARGE SCALE GENOMIC DNA]</scope>
    <source>
        <strain evidence="2">KCTC 12848</strain>
    </source>
</reference>
<name>A0ABV9XUU2_9PSEU</name>
<keyword evidence="2" id="KW-1185">Reference proteome</keyword>
<proteinExistence type="predicted"/>
<organism evidence="1 2">
    <name type="scientific">Saccharothrix xinjiangensis</name>
    <dbReference type="NCBI Taxonomy" id="204798"/>
    <lineage>
        <taxon>Bacteria</taxon>
        <taxon>Bacillati</taxon>
        <taxon>Actinomycetota</taxon>
        <taxon>Actinomycetes</taxon>
        <taxon>Pseudonocardiales</taxon>
        <taxon>Pseudonocardiaceae</taxon>
        <taxon>Saccharothrix</taxon>
    </lineage>
</organism>
<dbReference type="EMBL" id="JBHSJB010000008">
    <property type="protein sequence ID" value="MFC5054128.1"/>
    <property type="molecule type" value="Genomic_DNA"/>
</dbReference>
<evidence type="ECO:0000313" key="1">
    <source>
        <dbReference type="EMBL" id="MFC5054128.1"/>
    </source>
</evidence>